<dbReference type="Pfam" id="PF24553">
    <property type="entry name" value="Rv0428c_C"/>
    <property type="match status" value="1"/>
</dbReference>
<dbReference type="CDD" id="cd04301">
    <property type="entry name" value="NAT_SF"/>
    <property type="match status" value="1"/>
</dbReference>
<feature type="domain" description="N-acetyltransferase" evidence="3">
    <location>
        <begin position="116"/>
        <end position="257"/>
    </location>
</feature>
<dbReference type="InterPro" id="IPR056935">
    <property type="entry name" value="Rv0428c-like_C"/>
</dbReference>
<keyword evidence="1" id="KW-0808">Transferase</keyword>
<gene>
    <name evidence="4" type="ORF">ABS770_00610</name>
</gene>
<evidence type="ECO:0000313" key="4">
    <source>
        <dbReference type="EMBL" id="MER2286743.1"/>
    </source>
</evidence>
<dbReference type="RefSeq" id="WP_350376933.1">
    <property type="nucleotide sequence ID" value="NZ_JBELQD010000001.1"/>
</dbReference>
<accession>A0ABV1QVX0</accession>
<keyword evidence="2" id="KW-0012">Acyltransferase</keyword>
<dbReference type="PANTHER" id="PTHR43420:SF44">
    <property type="entry name" value="ACETYLTRANSFERASE YPEA"/>
    <property type="match status" value="1"/>
</dbReference>
<proteinExistence type="predicted"/>
<evidence type="ECO:0000256" key="1">
    <source>
        <dbReference type="ARBA" id="ARBA00022679"/>
    </source>
</evidence>
<protein>
    <submittedName>
        <fullName evidence="4">GNAT family N-acetyltransferase</fullName>
    </submittedName>
</protein>
<sequence length="257" mass="27609">MTSDIDLAWRVEEACLNAWPSPRQLLVHGYLLRATGGSSKRQNSLNPLRGSGAPAPAIAAGQALYAALGRRAIFRVPAIAPQMEPLLAGGDYTVVDETCTLFRDLDTLPSEPDPAVRLMPAPDADWLALRDAVNRADAAAARAFRDTVETLILPRAFSAVPAEGGIGAFAFGVLDGDLLVIESVATVEHLRGRGHGRRAVGALLHWARGQGARAACLQVIAANTPARALYRGLGFARELYRYHYRVGPEPVRSRVEE</sequence>
<dbReference type="Gene3D" id="3.40.630.30">
    <property type="match status" value="1"/>
</dbReference>
<dbReference type="EMBL" id="JBELQD010000001">
    <property type="protein sequence ID" value="MER2286743.1"/>
    <property type="molecule type" value="Genomic_DNA"/>
</dbReference>
<keyword evidence="5" id="KW-1185">Reference proteome</keyword>
<evidence type="ECO:0000256" key="2">
    <source>
        <dbReference type="ARBA" id="ARBA00023315"/>
    </source>
</evidence>
<dbReference type="SUPFAM" id="SSF55729">
    <property type="entry name" value="Acyl-CoA N-acyltransferases (Nat)"/>
    <property type="match status" value="1"/>
</dbReference>
<evidence type="ECO:0000259" key="3">
    <source>
        <dbReference type="PROSITE" id="PS51186"/>
    </source>
</evidence>
<evidence type="ECO:0000313" key="5">
    <source>
        <dbReference type="Proteomes" id="UP001432995"/>
    </source>
</evidence>
<name>A0ABV1QVX0_9HYPH</name>
<dbReference type="PANTHER" id="PTHR43420">
    <property type="entry name" value="ACETYLTRANSFERASE"/>
    <property type="match status" value="1"/>
</dbReference>
<dbReference type="PROSITE" id="PS51186">
    <property type="entry name" value="GNAT"/>
    <property type="match status" value="1"/>
</dbReference>
<reference evidence="4" key="1">
    <citation type="submission" date="2024-06" db="EMBL/GenBank/DDBJ databases">
        <authorList>
            <person name="Campbell A.G."/>
        </authorList>
    </citation>
    <scope>NUCLEOTIDE SEQUENCE</scope>
    <source>
        <strain evidence="4">EM17</strain>
    </source>
</reference>
<organism evidence="4 5">
    <name type="scientific">Methylobacterium brachiatum</name>
    <dbReference type="NCBI Taxonomy" id="269660"/>
    <lineage>
        <taxon>Bacteria</taxon>
        <taxon>Pseudomonadati</taxon>
        <taxon>Pseudomonadota</taxon>
        <taxon>Alphaproteobacteria</taxon>
        <taxon>Hyphomicrobiales</taxon>
        <taxon>Methylobacteriaceae</taxon>
        <taxon>Methylobacterium</taxon>
    </lineage>
</organism>
<dbReference type="Proteomes" id="UP001432995">
    <property type="component" value="Unassembled WGS sequence"/>
</dbReference>
<comment type="caution">
    <text evidence="4">The sequence shown here is derived from an EMBL/GenBank/DDBJ whole genome shotgun (WGS) entry which is preliminary data.</text>
</comment>
<dbReference type="InterPro" id="IPR000182">
    <property type="entry name" value="GNAT_dom"/>
</dbReference>
<dbReference type="InterPro" id="IPR016181">
    <property type="entry name" value="Acyl_CoA_acyltransferase"/>
</dbReference>
<dbReference type="InterPro" id="IPR050680">
    <property type="entry name" value="YpeA/RimI_acetyltransf"/>
</dbReference>